<proteinExistence type="predicted"/>
<name>A0A927H898_9BACL</name>
<evidence type="ECO:0000313" key="2">
    <source>
        <dbReference type="EMBL" id="MBD2870409.1"/>
    </source>
</evidence>
<evidence type="ECO:0000256" key="1">
    <source>
        <dbReference type="SAM" id="MobiDB-lite"/>
    </source>
</evidence>
<feature type="compositionally biased region" description="Low complexity" evidence="1">
    <location>
        <begin position="138"/>
        <end position="149"/>
    </location>
</feature>
<dbReference type="AlphaFoldDB" id="A0A927H898"/>
<feature type="region of interest" description="Disordered" evidence="1">
    <location>
        <begin position="126"/>
        <end position="155"/>
    </location>
</feature>
<dbReference type="Proteomes" id="UP000632125">
    <property type="component" value="Unassembled WGS sequence"/>
</dbReference>
<organism evidence="2 3">
    <name type="scientific">Paenibacillus arenilitoris</name>
    <dbReference type="NCBI Taxonomy" id="2772299"/>
    <lineage>
        <taxon>Bacteria</taxon>
        <taxon>Bacillati</taxon>
        <taxon>Bacillota</taxon>
        <taxon>Bacilli</taxon>
        <taxon>Bacillales</taxon>
        <taxon>Paenibacillaceae</taxon>
        <taxon>Paenibacillus</taxon>
    </lineage>
</organism>
<reference evidence="2" key="1">
    <citation type="submission" date="2020-09" db="EMBL/GenBank/DDBJ databases">
        <title>A novel bacterium of genus Paenibacillus, isolated from South China Sea.</title>
        <authorList>
            <person name="Huang H."/>
            <person name="Mo K."/>
            <person name="Hu Y."/>
        </authorList>
    </citation>
    <scope>NUCLEOTIDE SEQUENCE</scope>
    <source>
        <strain evidence="2">IB182493</strain>
    </source>
</reference>
<accession>A0A927H898</accession>
<gene>
    <name evidence="2" type="ORF">IDH41_17660</name>
</gene>
<protein>
    <submittedName>
        <fullName evidence="2">YdeI/OmpD-associated family protein</fullName>
    </submittedName>
</protein>
<dbReference type="EMBL" id="JACXIY010000020">
    <property type="protein sequence ID" value="MBD2870409.1"/>
    <property type="molecule type" value="Genomic_DNA"/>
</dbReference>
<dbReference type="RefSeq" id="WP_190863314.1">
    <property type="nucleotide sequence ID" value="NZ_JACXIY010000020.1"/>
</dbReference>
<comment type="caution">
    <text evidence="2">The sequence shown here is derived from an EMBL/GenBank/DDBJ whole genome shotgun (WGS) entry which is preliminary data.</text>
</comment>
<keyword evidence="3" id="KW-1185">Reference proteome</keyword>
<sequence>MNEALVKKLRLSPDMKALALGVPSGSYLEELGLTAEATAIDRAGQYDFVLLFVRSMAELEERAPAAVQAVKEDGLFWITYPKGTSKIKTDINRDTGWKHMLKLGMEGVAMISMDDTWSSMRYRPEGTAAGGGAKRRSASAALAGPSAPRTPGAQTEEAALPDDLAAALAASPAALEFFRGGLTAAKRRDFVKWITDAKREETRSARVTATVDKLERGLKSPFDK</sequence>
<dbReference type="Pfam" id="PF13376">
    <property type="entry name" value="OmdA"/>
    <property type="match status" value="1"/>
</dbReference>
<evidence type="ECO:0000313" key="3">
    <source>
        <dbReference type="Proteomes" id="UP000632125"/>
    </source>
</evidence>